<keyword evidence="3" id="KW-1185">Reference proteome</keyword>
<sequence>MKIARGTADRVKARAQKRSGARGIVNGKRGRAWVSPSEERLVANAFRRVEHDRRRCTGRNTIISAVNKFLNGTLLSLSCPTKSSCLQISKYCFLATFQVYATENNGERDLRDIKKKSEGKYLQQCPPPLLGLASNKRGMNAFRDSSFHSRPHVALENYFSL</sequence>
<evidence type="ECO:0000313" key="2">
    <source>
        <dbReference type="EMBL" id="KAL0125626.1"/>
    </source>
</evidence>
<proteinExistence type="predicted"/>
<evidence type="ECO:0000256" key="1">
    <source>
        <dbReference type="SAM" id="MobiDB-lite"/>
    </source>
</evidence>
<feature type="region of interest" description="Disordered" evidence="1">
    <location>
        <begin position="1"/>
        <end position="20"/>
    </location>
</feature>
<reference evidence="2 3" key="1">
    <citation type="submission" date="2023-03" db="EMBL/GenBank/DDBJ databases">
        <title>High recombination rates correlate with genetic variation in Cardiocondyla obscurior ants.</title>
        <authorList>
            <person name="Errbii M."/>
        </authorList>
    </citation>
    <scope>NUCLEOTIDE SEQUENCE [LARGE SCALE GENOMIC DNA]</scope>
    <source>
        <strain evidence="2">Alpha-2009</strain>
        <tissue evidence="2">Whole body</tissue>
    </source>
</reference>
<accession>A0AAW2GHR3</accession>
<evidence type="ECO:0000313" key="3">
    <source>
        <dbReference type="Proteomes" id="UP001430953"/>
    </source>
</evidence>
<gene>
    <name evidence="2" type="ORF">PUN28_004608</name>
</gene>
<dbReference type="AlphaFoldDB" id="A0AAW2GHR3"/>
<name>A0AAW2GHR3_9HYME</name>
<protein>
    <submittedName>
        <fullName evidence="2">Uncharacterized protein</fullName>
    </submittedName>
</protein>
<dbReference type="Proteomes" id="UP001430953">
    <property type="component" value="Unassembled WGS sequence"/>
</dbReference>
<comment type="caution">
    <text evidence="2">The sequence shown here is derived from an EMBL/GenBank/DDBJ whole genome shotgun (WGS) entry which is preliminary data.</text>
</comment>
<dbReference type="EMBL" id="JADYXP020000004">
    <property type="protein sequence ID" value="KAL0125626.1"/>
    <property type="molecule type" value="Genomic_DNA"/>
</dbReference>
<organism evidence="2 3">
    <name type="scientific">Cardiocondyla obscurior</name>
    <dbReference type="NCBI Taxonomy" id="286306"/>
    <lineage>
        <taxon>Eukaryota</taxon>
        <taxon>Metazoa</taxon>
        <taxon>Ecdysozoa</taxon>
        <taxon>Arthropoda</taxon>
        <taxon>Hexapoda</taxon>
        <taxon>Insecta</taxon>
        <taxon>Pterygota</taxon>
        <taxon>Neoptera</taxon>
        <taxon>Endopterygota</taxon>
        <taxon>Hymenoptera</taxon>
        <taxon>Apocrita</taxon>
        <taxon>Aculeata</taxon>
        <taxon>Formicoidea</taxon>
        <taxon>Formicidae</taxon>
        <taxon>Myrmicinae</taxon>
        <taxon>Cardiocondyla</taxon>
    </lineage>
</organism>